<feature type="chain" id="PRO_5041328972" description="Peptidase M23 domain-containing protein" evidence="6">
    <location>
        <begin position="18"/>
        <end position="332"/>
    </location>
</feature>
<reference evidence="7" key="1">
    <citation type="submission" date="2023-06" db="EMBL/GenBank/DDBJ databases">
        <authorList>
            <person name="Delattre M."/>
        </authorList>
    </citation>
    <scope>NUCLEOTIDE SEQUENCE</scope>
    <source>
        <strain evidence="7">AF72</strain>
    </source>
</reference>
<proteinExistence type="inferred from homology"/>
<gene>
    <name evidence="7" type="ORF">MSPICULIGERA_LOCUS7375</name>
</gene>
<keyword evidence="8" id="KW-1185">Reference proteome</keyword>
<dbReference type="PANTHER" id="PTHR11329:SF0">
    <property type="entry name" value="LEUKOCYTE CELL-DERIVED CHEMOTAXIN-2"/>
    <property type="match status" value="1"/>
</dbReference>
<comment type="caution">
    <text evidence="7">The sequence shown here is derived from an EMBL/GenBank/DDBJ whole genome shotgun (WGS) entry which is preliminary data.</text>
</comment>
<organism evidence="7 8">
    <name type="scientific">Mesorhabditis spiculigera</name>
    <dbReference type="NCBI Taxonomy" id="96644"/>
    <lineage>
        <taxon>Eukaryota</taxon>
        <taxon>Metazoa</taxon>
        <taxon>Ecdysozoa</taxon>
        <taxon>Nematoda</taxon>
        <taxon>Chromadorea</taxon>
        <taxon>Rhabditida</taxon>
        <taxon>Rhabditina</taxon>
        <taxon>Rhabditomorpha</taxon>
        <taxon>Rhabditoidea</taxon>
        <taxon>Rhabditidae</taxon>
        <taxon>Mesorhabditinae</taxon>
        <taxon>Mesorhabditis</taxon>
    </lineage>
</organism>
<evidence type="ECO:0000256" key="4">
    <source>
        <dbReference type="ARBA" id="ARBA00023157"/>
    </source>
</evidence>
<dbReference type="Proteomes" id="UP001177023">
    <property type="component" value="Unassembled WGS sequence"/>
</dbReference>
<evidence type="ECO:0008006" key="9">
    <source>
        <dbReference type="Google" id="ProtNLM"/>
    </source>
</evidence>
<evidence type="ECO:0000313" key="7">
    <source>
        <dbReference type="EMBL" id="CAJ0568868.1"/>
    </source>
</evidence>
<dbReference type="InterPro" id="IPR008663">
    <property type="entry name" value="LECT2"/>
</dbReference>
<keyword evidence="3" id="KW-0862">Zinc</keyword>
<dbReference type="GO" id="GO:0046872">
    <property type="term" value="F:metal ion binding"/>
    <property type="evidence" value="ECO:0007669"/>
    <property type="project" value="UniProtKB-KW"/>
</dbReference>
<dbReference type="InterPro" id="IPR011055">
    <property type="entry name" value="Dup_hybrid_motif"/>
</dbReference>
<comment type="similarity">
    <text evidence="5">Belongs to the LECT2/MIM-1 family.</text>
</comment>
<accession>A0AA36FXX5</accession>
<keyword evidence="4" id="KW-1015">Disulfide bond</keyword>
<dbReference type="Gene3D" id="2.70.70.10">
    <property type="entry name" value="Glucose Permease (Domain IIA)"/>
    <property type="match status" value="1"/>
</dbReference>
<evidence type="ECO:0000313" key="8">
    <source>
        <dbReference type="Proteomes" id="UP001177023"/>
    </source>
</evidence>
<evidence type="ECO:0000256" key="2">
    <source>
        <dbReference type="ARBA" id="ARBA00022729"/>
    </source>
</evidence>
<evidence type="ECO:0000256" key="5">
    <source>
        <dbReference type="ARBA" id="ARBA00024361"/>
    </source>
</evidence>
<dbReference type="PANTHER" id="PTHR11329">
    <property type="entry name" value="LEUKOCYTE CELL-DERIVED CHEMOTAXIN 2"/>
    <property type="match status" value="1"/>
</dbReference>
<keyword evidence="1" id="KW-0479">Metal-binding</keyword>
<evidence type="ECO:0000256" key="1">
    <source>
        <dbReference type="ARBA" id="ARBA00022723"/>
    </source>
</evidence>
<name>A0AA36FXX5_9BILA</name>
<evidence type="ECO:0000256" key="6">
    <source>
        <dbReference type="SAM" id="SignalP"/>
    </source>
</evidence>
<sequence length="332" mass="36527">MLSKYWLFTLFVVGASALGCMPQICSKNEENVLRGCPDSDGGCGHYRGERADGEIVTAVDILCGAGAIVHAPFDGMMEFWKPFGTTADKDCANQGVLIYGSGQWQGYHVQIGSIAPEMYGGKVKKGDPIGKAIDSSCWMPSEQRTASPSIEMQLFREGKPVDPTFHLQKCMCTGQICESNKKNELLGNPFHSDKRFNGVRGWDLACEMLEEDGEQPRAPLIFSPIEGEQIGRTRLTYDAQGAYSGCENDGVFIVGSGAWIGFEARIYNVRVRPDMEFGRQHIVQGQPIASRLSCDSAPDTIFLEMRYEGRVVDLSDIISANKCQLPDDLKLL</sequence>
<protein>
    <recommendedName>
        <fullName evidence="9">Peptidase M23 domain-containing protein</fullName>
    </recommendedName>
</protein>
<feature type="signal peptide" evidence="6">
    <location>
        <begin position="1"/>
        <end position="17"/>
    </location>
</feature>
<dbReference type="AlphaFoldDB" id="A0AA36FXX5"/>
<feature type="non-terminal residue" evidence="7">
    <location>
        <position position="332"/>
    </location>
</feature>
<evidence type="ECO:0000256" key="3">
    <source>
        <dbReference type="ARBA" id="ARBA00022833"/>
    </source>
</evidence>
<keyword evidence="2 6" id="KW-0732">Signal</keyword>
<dbReference type="EMBL" id="CATQJA010001850">
    <property type="protein sequence ID" value="CAJ0568868.1"/>
    <property type="molecule type" value="Genomic_DNA"/>
</dbReference>
<dbReference type="PROSITE" id="PS51257">
    <property type="entry name" value="PROKAR_LIPOPROTEIN"/>
    <property type="match status" value="1"/>
</dbReference>